<dbReference type="AlphaFoldDB" id="A0A4Q7TUT7"/>
<dbReference type="GO" id="GO:0016020">
    <property type="term" value="C:membrane"/>
    <property type="evidence" value="ECO:0007669"/>
    <property type="project" value="UniProtKB-SubCell"/>
</dbReference>
<sequence length="863" mass="92075">MGARLKNALRVTKRDLMRILRVPQAVIILIGIIVIPSLYAWFNIIAFWDPYGNTKDVKVAVVNLDEGAYSSLTGSLDVGDQVVAQLKQNDQLGWQFLGKDAAMRAVESGEVYAAIVIPEEFSEDLLSLTTGDFVRPELEYFVNEKANAIAPKITEVGATTLETQINSTFVATVSQTITEAVESAGTAIDTRLTEARSTSLDVLTDASAQVADAREGIVDIQESLASGEAALADSRSALLRLDGVIDEVQAAITEAQAIVADTQSGLATFTSEVTESYTAGSAELTEISAKLNEKLSVLAAGASQANVEIATAISDATVVADAAAQVVDELTVIRDALPAGDPIRATLDGAIETLTKRVDADAALLAQLGTLNSDVSAVTQGIQDSANAINAAVRETASTSGAIRDVMVETLPGVNSAMSALSASAGGFSAALGSQRALVDEAVGLLDTFEEQAEQARTASEALDVTLAEVEQNLADVRTDVSALSAAGLLNQVRALTSLSPDDISKFMAAPVQVTEKILFPVTTYGSAMAPLFTNLSLWIAAFVLVVLLRQEVDTEGIEGVTVRQAYFGRWMLLALINFFQALLVSVGNVVIGVQMASAVAFVATSVFIGFVYMALIYALAVSFGYVGKGLIILLVIMQIPGASGIYPIQMMPEFFQALFPFFPFTYGIDALRETIGGFYGGDYWKFVGVLAVFAGLSFLLGLFFRQRLGNFARLFNGRLAQTDLFVSENVQVLGSRRRVTQIVQALTNREAFRAKAAQQARWFEAHHLSIVRLALLIAVLCTALLACVAWVIPDAKATVLALWGVLCVLVIALVVTLEYVKQNIAYAKKVGTLDAPELQSRLAREERAIHSNAKLGKLEEQV</sequence>
<feature type="domain" description="ABC-2 type transporter transmembrane" evidence="7">
    <location>
        <begin position="28"/>
        <end position="178"/>
    </location>
</feature>
<organism evidence="8 9">
    <name type="scientific">Leucobacter luti</name>
    <dbReference type="NCBI Taxonomy" id="340320"/>
    <lineage>
        <taxon>Bacteria</taxon>
        <taxon>Bacillati</taxon>
        <taxon>Actinomycetota</taxon>
        <taxon>Actinomycetes</taxon>
        <taxon>Micrococcales</taxon>
        <taxon>Microbacteriaceae</taxon>
        <taxon>Leucobacter</taxon>
    </lineage>
</organism>
<gene>
    <name evidence="8" type="ORF">EV139_2124</name>
</gene>
<dbReference type="PANTHER" id="PTHR43077">
    <property type="entry name" value="TRANSPORT PERMEASE YVFS-RELATED"/>
    <property type="match status" value="1"/>
</dbReference>
<evidence type="ECO:0000313" key="8">
    <source>
        <dbReference type="EMBL" id="RZT64701.1"/>
    </source>
</evidence>
<dbReference type="PANTHER" id="PTHR43077:SF10">
    <property type="entry name" value="TRANSPORT PERMEASE PROTEIN"/>
    <property type="match status" value="1"/>
</dbReference>
<keyword evidence="5" id="KW-0175">Coiled coil</keyword>
<feature type="coiled-coil region" evidence="5">
    <location>
        <begin position="453"/>
        <end position="487"/>
    </location>
</feature>
<dbReference type="NCBIfam" id="TIGR03062">
    <property type="entry name" value="pip_yhgE_Cterm"/>
    <property type="match status" value="1"/>
</dbReference>
<protein>
    <submittedName>
        <fullName evidence="8">Putative membrane protein</fullName>
    </submittedName>
</protein>
<feature type="transmembrane region" description="Helical" evidence="6">
    <location>
        <begin position="571"/>
        <end position="592"/>
    </location>
</feature>
<evidence type="ECO:0000256" key="6">
    <source>
        <dbReference type="SAM" id="Phobius"/>
    </source>
</evidence>
<evidence type="ECO:0000259" key="7">
    <source>
        <dbReference type="Pfam" id="PF12698"/>
    </source>
</evidence>
<feature type="transmembrane region" description="Helical" evidence="6">
    <location>
        <begin position="20"/>
        <end position="42"/>
    </location>
</feature>
<feature type="domain" description="ABC-2 type transporter transmembrane" evidence="7">
    <location>
        <begin position="489"/>
        <end position="704"/>
    </location>
</feature>
<evidence type="ECO:0000256" key="1">
    <source>
        <dbReference type="ARBA" id="ARBA00004141"/>
    </source>
</evidence>
<evidence type="ECO:0000256" key="2">
    <source>
        <dbReference type="ARBA" id="ARBA00022692"/>
    </source>
</evidence>
<dbReference type="InterPro" id="IPR051328">
    <property type="entry name" value="T7SS_ABC-Transporter"/>
</dbReference>
<dbReference type="NCBIfam" id="TIGR03061">
    <property type="entry name" value="pip_yhgE_Nterm"/>
    <property type="match status" value="1"/>
</dbReference>
<evidence type="ECO:0000256" key="4">
    <source>
        <dbReference type="ARBA" id="ARBA00023136"/>
    </source>
</evidence>
<feature type="transmembrane region" description="Helical" evidence="6">
    <location>
        <begin position="528"/>
        <end position="550"/>
    </location>
</feature>
<dbReference type="InterPro" id="IPR017500">
    <property type="entry name" value="Phage_infect_YhgE_N"/>
</dbReference>
<evidence type="ECO:0000313" key="9">
    <source>
        <dbReference type="Proteomes" id="UP000291832"/>
    </source>
</evidence>
<feature type="transmembrane region" description="Helical" evidence="6">
    <location>
        <begin position="598"/>
        <end position="619"/>
    </location>
</feature>
<comment type="caution">
    <text evidence="8">The sequence shown here is derived from an EMBL/GenBank/DDBJ whole genome shotgun (WGS) entry which is preliminary data.</text>
</comment>
<keyword evidence="4 6" id="KW-0472">Membrane</keyword>
<feature type="transmembrane region" description="Helical" evidence="6">
    <location>
        <begin position="684"/>
        <end position="705"/>
    </location>
</feature>
<dbReference type="EMBL" id="SHKI01000005">
    <property type="protein sequence ID" value="RZT64701.1"/>
    <property type="molecule type" value="Genomic_DNA"/>
</dbReference>
<feature type="transmembrane region" description="Helical" evidence="6">
    <location>
        <begin position="631"/>
        <end position="649"/>
    </location>
</feature>
<accession>A0A4Q7TUT7</accession>
<comment type="subcellular location">
    <subcellularLocation>
        <location evidence="1">Membrane</location>
        <topology evidence="1">Multi-pass membrane protein</topology>
    </subcellularLocation>
</comment>
<reference evidence="8 9" key="1">
    <citation type="journal article" date="2015" name="Stand. Genomic Sci.">
        <title>Genomic Encyclopedia of Bacterial and Archaeal Type Strains, Phase III: the genomes of soil and plant-associated and newly described type strains.</title>
        <authorList>
            <person name="Whitman W.B."/>
            <person name="Woyke T."/>
            <person name="Klenk H.P."/>
            <person name="Zhou Y."/>
            <person name="Lilburn T.G."/>
            <person name="Beck B.J."/>
            <person name="De Vos P."/>
            <person name="Vandamme P."/>
            <person name="Eisen J.A."/>
            <person name="Garrity G."/>
            <person name="Hugenholtz P."/>
            <person name="Kyrpides N.C."/>
        </authorList>
    </citation>
    <scope>NUCLEOTIDE SEQUENCE [LARGE SCALE GENOMIC DNA]</scope>
    <source>
        <strain evidence="8 9">RF6</strain>
    </source>
</reference>
<feature type="transmembrane region" description="Helical" evidence="6">
    <location>
        <begin position="771"/>
        <end position="793"/>
    </location>
</feature>
<feature type="transmembrane region" description="Helical" evidence="6">
    <location>
        <begin position="799"/>
        <end position="821"/>
    </location>
</feature>
<evidence type="ECO:0000256" key="3">
    <source>
        <dbReference type="ARBA" id="ARBA00022989"/>
    </source>
</evidence>
<proteinExistence type="predicted"/>
<dbReference type="Pfam" id="PF12698">
    <property type="entry name" value="ABC2_membrane_3"/>
    <property type="match status" value="2"/>
</dbReference>
<name>A0A4Q7TUT7_9MICO</name>
<dbReference type="GO" id="GO:0140359">
    <property type="term" value="F:ABC-type transporter activity"/>
    <property type="evidence" value="ECO:0007669"/>
    <property type="project" value="InterPro"/>
</dbReference>
<keyword evidence="3 6" id="KW-1133">Transmembrane helix</keyword>
<keyword evidence="2 6" id="KW-0812">Transmembrane</keyword>
<dbReference type="InterPro" id="IPR013525">
    <property type="entry name" value="ABC2_TM"/>
</dbReference>
<evidence type="ECO:0000256" key="5">
    <source>
        <dbReference type="SAM" id="Coils"/>
    </source>
</evidence>
<dbReference type="OrthoDB" id="9811483at2"/>
<keyword evidence="9" id="KW-1185">Reference proteome</keyword>
<dbReference type="Proteomes" id="UP000291832">
    <property type="component" value="Unassembled WGS sequence"/>
</dbReference>
<dbReference type="InterPro" id="IPR017501">
    <property type="entry name" value="Phage_infect_YhgE_C"/>
</dbReference>
<dbReference type="Gene3D" id="3.40.1710.10">
    <property type="entry name" value="abc type-2 transporter like domain"/>
    <property type="match status" value="1"/>
</dbReference>